<evidence type="ECO:0000313" key="2">
    <source>
        <dbReference type="EMBL" id="GBG29445.1"/>
    </source>
</evidence>
<dbReference type="EMBL" id="BEYU01000058">
    <property type="protein sequence ID" value="GBG29445.1"/>
    <property type="molecule type" value="Genomic_DNA"/>
</dbReference>
<evidence type="ECO:0000256" key="1">
    <source>
        <dbReference type="SAM" id="MobiDB-lite"/>
    </source>
</evidence>
<proteinExistence type="predicted"/>
<organism evidence="2 3">
    <name type="scientific">Hondaea fermentalgiana</name>
    <dbReference type="NCBI Taxonomy" id="2315210"/>
    <lineage>
        <taxon>Eukaryota</taxon>
        <taxon>Sar</taxon>
        <taxon>Stramenopiles</taxon>
        <taxon>Bigyra</taxon>
        <taxon>Labyrinthulomycetes</taxon>
        <taxon>Thraustochytrida</taxon>
        <taxon>Thraustochytriidae</taxon>
        <taxon>Hondaea</taxon>
    </lineage>
</organism>
<reference evidence="2 3" key="1">
    <citation type="submission" date="2017-12" db="EMBL/GenBank/DDBJ databases">
        <title>Sequencing, de novo assembly and annotation of complete genome of a new Thraustochytrid species, strain FCC1311.</title>
        <authorList>
            <person name="Sedici K."/>
            <person name="Godart F."/>
            <person name="Aiese Cigliano R."/>
            <person name="Sanseverino W."/>
            <person name="Barakat M."/>
            <person name="Ortet P."/>
            <person name="Marechal E."/>
            <person name="Cagnac O."/>
            <person name="Amato A."/>
        </authorList>
    </citation>
    <scope>NUCLEOTIDE SEQUENCE [LARGE SCALE GENOMIC DNA]</scope>
</reference>
<dbReference type="AlphaFoldDB" id="A0A2R5GFU7"/>
<feature type="compositionally biased region" description="Polar residues" evidence="1">
    <location>
        <begin position="223"/>
        <end position="235"/>
    </location>
</feature>
<keyword evidence="3" id="KW-1185">Reference proteome</keyword>
<sequence>MEEHRVHNEEENEVRGFGMDFFAVEGLQQHGEAYLEQQRHPDGKLTSEPTRGRSESLKALVKNVALILTSLRAGDTAHAVNEGPFIVPETLKVSIHHLVFKAKKSSRQDAQIYTKTRGLLGALTSEFRQDKSIEDLKDTVRVYMLQINCAQVLYKLAYLLVVDGNSLVLKQFTQFCAAVLFEQYNKACVNPLKAIIEYGGKRNAPEGFRAADSGRPGKRSRLRVTTSDSMDSVLS</sequence>
<dbReference type="InParanoid" id="A0A2R5GFU7"/>
<protein>
    <submittedName>
        <fullName evidence="2">Uncharacterized protein</fullName>
    </submittedName>
</protein>
<accession>A0A2R5GFU7</accession>
<feature type="region of interest" description="Disordered" evidence="1">
    <location>
        <begin position="207"/>
        <end position="235"/>
    </location>
</feature>
<name>A0A2R5GFU7_9STRA</name>
<gene>
    <name evidence="2" type="ORF">FCC1311_056662</name>
</gene>
<evidence type="ECO:0000313" key="3">
    <source>
        <dbReference type="Proteomes" id="UP000241890"/>
    </source>
</evidence>
<comment type="caution">
    <text evidence="2">The sequence shown here is derived from an EMBL/GenBank/DDBJ whole genome shotgun (WGS) entry which is preliminary data.</text>
</comment>
<dbReference type="Proteomes" id="UP000241890">
    <property type="component" value="Unassembled WGS sequence"/>
</dbReference>